<evidence type="ECO:0000259" key="2">
    <source>
        <dbReference type="PROSITE" id="PS50405"/>
    </source>
</evidence>
<dbReference type="SUPFAM" id="SSF52833">
    <property type="entry name" value="Thioredoxin-like"/>
    <property type="match status" value="1"/>
</dbReference>
<dbReference type="PANTHER" id="PTHR11571:SF252">
    <property type="entry name" value="GLUTATHIONE S-TRANSFERASE"/>
    <property type="match status" value="1"/>
</dbReference>
<organism evidence="3 4">
    <name type="scientific">Batrachochytrium salamandrivorans</name>
    <dbReference type="NCBI Taxonomy" id="1357716"/>
    <lineage>
        <taxon>Eukaryota</taxon>
        <taxon>Fungi</taxon>
        <taxon>Fungi incertae sedis</taxon>
        <taxon>Chytridiomycota</taxon>
        <taxon>Chytridiomycota incertae sedis</taxon>
        <taxon>Chytridiomycetes</taxon>
        <taxon>Rhizophydiales</taxon>
        <taxon>Rhizophydiales incertae sedis</taxon>
        <taxon>Batrachochytrium</taxon>
    </lineage>
</organism>
<dbReference type="InterPro" id="IPR004045">
    <property type="entry name" value="Glutathione_S-Trfase_N"/>
</dbReference>
<feature type="domain" description="GST N-terminal" evidence="1">
    <location>
        <begin position="1"/>
        <end position="90"/>
    </location>
</feature>
<dbReference type="Gene3D" id="1.20.1050.10">
    <property type="match status" value="1"/>
</dbReference>
<evidence type="ECO:0000259" key="1">
    <source>
        <dbReference type="PROSITE" id="PS50404"/>
    </source>
</evidence>
<dbReference type="Gene3D" id="1.20.1050.130">
    <property type="match status" value="1"/>
</dbReference>
<evidence type="ECO:0008006" key="5">
    <source>
        <dbReference type="Google" id="ProtNLM"/>
    </source>
</evidence>
<dbReference type="InterPro" id="IPR036282">
    <property type="entry name" value="Glutathione-S-Trfase_C_sf"/>
</dbReference>
<dbReference type="Proteomes" id="UP001648503">
    <property type="component" value="Unassembled WGS sequence"/>
</dbReference>
<comment type="caution">
    <text evidence="3">The sequence shown here is derived from an EMBL/GenBank/DDBJ whole genome shotgun (WGS) entry which is preliminary data.</text>
</comment>
<sequence>MRGVSTRLALHVGNVPFEDERVSYKSVHDPGETWLTMKKTMPFRQMPVMTINDPLKAALVDQVVLHIDDMNMAIFPSIIERDNNKKTLLRKDIVEKKFPEMLSDLDKVLEKHSAGKWSVGNTLTVADLCVYVLIGLIKSDLWNGIPTNMADKYTCVHRVYEAVRTHPKVAKWELAHKK</sequence>
<dbReference type="PROSITE" id="PS50405">
    <property type="entry name" value="GST_CTER"/>
    <property type="match status" value="1"/>
</dbReference>
<dbReference type="InterPro" id="IPR050213">
    <property type="entry name" value="GST_superfamily"/>
</dbReference>
<accession>A0ABQ8FAH7</accession>
<dbReference type="InterPro" id="IPR036249">
    <property type="entry name" value="Thioredoxin-like_sf"/>
</dbReference>
<evidence type="ECO:0000313" key="3">
    <source>
        <dbReference type="EMBL" id="KAH6593428.1"/>
    </source>
</evidence>
<dbReference type="Pfam" id="PF14497">
    <property type="entry name" value="GST_C_3"/>
    <property type="match status" value="1"/>
</dbReference>
<dbReference type="EMBL" id="JAFCIX010000356">
    <property type="protein sequence ID" value="KAH6593428.1"/>
    <property type="molecule type" value="Genomic_DNA"/>
</dbReference>
<dbReference type="SUPFAM" id="SSF47616">
    <property type="entry name" value="GST C-terminal domain-like"/>
    <property type="match status" value="1"/>
</dbReference>
<dbReference type="InterPro" id="IPR004046">
    <property type="entry name" value="GST_C"/>
</dbReference>
<reference evidence="3 4" key="1">
    <citation type="submission" date="2021-02" db="EMBL/GenBank/DDBJ databases">
        <title>Variation within the Batrachochytrium salamandrivorans European outbreak.</title>
        <authorList>
            <person name="Kelly M."/>
            <person name="Pasmans F."/>
            <person name="Shea T.P."/>
            <person name="Munoz J.F."/>
            <person name="Carranza S."/>
            <person name="Cuomo C.A."/>
            <person name="Martel A."/>
        </authorList>
    </citation>
    <scope>NUCLEOTIDE SEQUENCE [LARGE SCALE GENOMIC DNA]</scope>
    <source>
        <strain evidence="3 4">AMFP18/2</strain>
    </source>
</reference>
<protein>
    <recommendedName>
        <fullName evidence="5">GST C-terminal domain-containing protein</fullName>
    </recommendedName>
</protein>
<dbReference type="InterPro" id="IPR010987">
    <property type="entry name" value="Glutathione-S-Trfase_C-like"/>
</dbReference>
<feature type="domain" description="GST C-terminal" evidence="2">
    <location>
        <begin position="53"/>
        <end position="178"/>
    </location>
</feature>
<dbReference type="CDD" id="cd03192">
    <property type="entry name" value="GST_C_Sigma_like"/>
    <property type="match status" value="1"/>
</dbReference>
<dbReference type="PROSITE" id="PS50404">
    <property type="entry name" value="GST_NTER"/>
    <property type="match status" value="1"/>
</dbReference>
<name>A0ABQ8FAH7_9FUNG</name>
<proteinExistence type="predicted"/>
<evidence type="ECO:0000313" key="4">
    <source>
        <dbReference type="Proteomes" id="UP001648503"/>
    </source>
</evidence>
<dbReference type="PANTHER" id="PTHR11571">
    <property type="entry name" value="GLUTATHIONE S-TRANSFERASE"/>
    <property type="match status" value="1"/>
</dbReference>
<gene>
    <name evidence="3" type="ORF">BASA50_007379</name>
</gene>
<keyword evidence="4" id="KW-1185">Reference proteome</keyword>